<accession>A0A517STI6</accession>
<dbReference type="PANTHER" id="PTHR36503">
    <property type="entry name" value="BLR2520 PROTEIN"/>
    <property type="match status" value="1"/>
</dbReference>
<evidence type="ECO:0000313" key="2">
    <source>
        <dbReference type="EMBL" id="QDT59438.1"/>
    </source>
</evidence>
<dbReference type="Gene3D" id="3.10.180.10">
    <property type="entry name" value="2,3-Dihydroxybiphenyl 1,2-Dioxygenase, domain 1"/>
    <property type="match status" value="1"/>
</dbReference>
<sequence length="132" mass="14879">MPAKIFIHLPVADLQKSIEFFTGLGYAFDTRFTDETATCMIVSEEICVMLLTHKKFEEFVPKKIADAKESTEVLLCLSLDSREQVDDMVSKAVELGGSTYKEPKDHGFMYGHGFQDLDGHVWELIHMASGED</sequence>
<protein>
    <submittedName>
        <fullName evidence="2">Glyoxalase-like domain protein</fullName>
    </submittedName>
</protein>
<gene>
    <name evidence="2" type="ORF">SV7mr_19450</name>
</gene>
<dbReference type="PANTHER" id="PTHR36503:SF2">
    <property type="entry name" value="BLR2408 PROTEIN"/>
    <property type="match status" value="1"/>
</dbReference>
<keyword evidence="3" id="KW-1185">Reference proteome</keyword>
<dbReference type="InterPro" id="IPR029068">
    <property type="entry name" value="Glyas_Bleomycin-R_OHBP_Dase"/>
</dbReference>
<dbReference type="SUPFAM" id="SSF54593">
    <property type="entry name" value="Glyoxalase/Bleomycin resistance protein/Dihydroxybiphenyl dioxygenase"/>
    <property type="match status" value="1"/>
</dbReference>
<evidence type="ECO:0000259" key="1">
    <source>
        <dbReference type="Pfam" id="PF00903"/>
    </source>
</evidence>
<name>A0A517STI6_9BACT</name>
<dbReference type="InterPro" id="IPR004360">
    <property type="entry name" value="Glyas_Fos-R_dOase_dom"/>
</dbReference>
<dbReference type="AlphaFoldDB" id="A0A517STI6"/>
<dbReference type="RefSeq" id="WP_145271313.1">
    <property type="nucleotide sequence ID" value="NZ_CP036272.1"/>
</dbReference>
<proteinExistence type="predicted"/>
<feature type="domain" description="Glyoxalase/fosfomycin resistance/dioxygenase" evidence="1">
    <location>
        <begin position="8"/>
        <end position="124"/>
    </location>
</feature>
<dbReference type="OrthoDB" id="9798430at2"/>
<dbReference type="EMBL" id="CP036272">
    <property type="protein sequence ID" value="QDT59438.1"/>
    <property type="molecule type" value="Genomic_DNA"/>
</dbReference>
<organism evidence="2 3">
    <name type="scientific">Stieleria bergensis</name>
    <dbReference type="NCBI Taxonomy" id="2528025"/>
    <lineage>
        <taxon>Bacteria</taxon>
        <taxon>Pseudomonadati</taxon>
        <taxon>Planctomycetota</taxon>
        <taxon>Planctomycetia</taxon>
        <taxon>Pirellulales</taxon>
        <taxon>Pirellulaceae</taxon>
        <taxon>Stieleria</taxon>
    </lineage>
</organism>
<reference evidence="2 3" key="1">
    <citation type="submission" date="2019-02" db="EMBL/GenBank/DDBJ databases">
        <title>Deep-cultivation of Planctomycetes and their phenomic and genomic characterization uncovers novel biology.</title>
        <authorList>
            <person name="Wiegand S."/>
            <person name="Jogler M."/>
            <person name="Boedeker C."/>
            <person name="Pinto D."/>
            <person name="Vollmers J."/>
            <person name="Rivas-Marin E."/>
            <person name="Kohn T."/>
            <person name="Peeters S.H."/>
            <person name="Heuer A."/>
            <person name="Rast P."/>
            <person name="Oberbeckmann S."/>
            <person name="Bunk B."/>
            <person name="Jeske O."/>
            <person name="Meyerdierks A."/>
            <person name="Storesund J.E."/>
            <person name="Kallscheuer N."/>
            <person name="Luecker S."/>
            <person name="Lage O.M."/>
            <person name="Pohl T."/>
            <person name="Merkel B.J."/>
            <person name="Hornburger P."/>
            <person name="Mueller R.-W."/>
            <person name="Bruemmer F."/>
            <person name="Labrenz M."/>
            <person name="Spormann A.M."/>
            <person name="Op den Camp H."/>
            <person name="Overmann J."/>
            <person name="Amann R."/>
            <person name="Jetten M.S.M."/>
            <person name="Mascher T."/>
            <person name="Medema M.H."/>
            <person name="Devos D.P."/>
            <person name="Kaster A.-K."/>
            <person name="Ovreas L."/>
            <person name="Rohde M."/>
            <person name="Galperin M.Y."/>
            <person name="Jogler C."/>
        </authorList>
    </citation>
    <scope>NUCLEOTIDE SEQUENCE [LARGE SCALE GENOMIC DNA]</scope>
    <source>
        <strain evidence="2 3">SV_7m_r</strain>
    </source>
</reference>
<evidence type="ECO:0000313" key="3">
    <source>
        <dbReference type="Proteomes" id="UP000315003"/>
    </source>
</evidence>
<dbReference type="Proteomes" id="UP000315003">
    <property type="component" value="Chromosome"/>
</dbReference>
<dbReference type="Pfam" id="PF00903">
    <property type="entry name" value="Glyoxalase"/>
    <property type="match status" value="1"/>
</dbReference>